<proteinExistence type="predicted"/>
<evidence type="ECO:0000313" key="1">
    <source>
        <dbReference type="EMBL" id="GAH45093.1"/>
    </source>
</evidence>
<gene>
    <name evidence="1" type="ORF">S03H2_17085</name>
</gene>
<sequence length="36" mass="3834">LTLSSLLMKALMMLSLRGGLLPPVSIALPVVLLRSE</sequence>
<comment type="caution">
    <text evidence="1">The sequence shown here is derived from an EMBL/GenBank/DDBJ whole genome shotgun (WGS) entry which is preliminary data.</text>
</comment>
<name>X1HIH1_9ZZZZ</name>
<organism evidence="1">
    <name type="scientific">marine sediment metagenome</name>
    <dbReference type="NCBI Taxonomy" id="412755"/>
    <lineage>
        <taxon>unclassified sequences</taxon>
        <taxon>metagenomes</taxon>
        <taxon>ecological metagenomes</taxon>
    </lineage>
</organism>
<accession>X1HIH1</accession>
<reference evidence="1" key="1">
    <citation type="journal article" date="2014" name="Front. Microbiol.">
        <title>High frequency of phylogenetically diverse reductive dehalogenase-homologous genes in deep subseafloor sedimentary metagenomes.</title>
        <authorList>
            <person name="Kawai M."/>
            <person name="Futagami T."/>
            <person name="Toyoda A."/>
            <person name="Takaki Y."/>
            <person name="Nishi S."/>
            <person name="Hori S."/>
            <person name="Arai W."/>
            <person name="Tsubouchi T."/>
            <person name="Morono Y."/>
            <person name="Uchiyama I."/>
            <person name="Ito T."/>
            <person name="Fujiyama A."/>
            <person name="Inagaki F."/>
            <person name="Takami H."/>
        </authorList>
    </citation>
    <scope>NUCLEOTIDE SEQUENCE</scope>
    <source>
        <strain evidence="1">Expedition CK06-06</strain>
    </source>
</reference>
<protein>
    <submittedName>
        <fullName evidence="1">Uncharacterized protein</fullName>
    </submittedName>
</protein>
<dbReference type="EMBL" id="BARU01008787">
    <property type="protein sequence ID" value="GAH45093.1"/>
    <property type="molecule type" value="Genomic_DNA"/>
</dbReference>
<feature type="non-terminal residue" evidence="1">
    <location>
        <position position="1"/>
    </location>
</feature>
<dbReference type="AlphaFoldDB" id="X1HIH1"/>